<dbReference type="Gene3D" id="2.130.10.130">
    <property type="entry name" value="Integrin alpha, N-terminal"/>
    <property type="match status" value="2"/>
</dbReference>
<name>A0A9W9J1V9_9EURO</name>
<accession>A0A9W9J1V9</accession>
<evidence type="ECO:0008006" key="4">
    <source>
        <dbReference type="Google" id="ProtNLM"/>
    </source>
</evidence>
<gene>
    <name evidence="2" type="ORF">N7472_007432</name>
</gene>
<dbReference type="InterPro" id="IPR013517">
    <property type="entry name" value="FG-GAP"/>
</dbReference>
<dbReference type="AlphaFoldDB" id="A0A9W9J1V9"/>
<comment type="caution">
    <text evidence="2">The sequence shown here is derived from an EMBL/GenBank/DDBJ whole genome shotgun (WGS) entry which is preliminary data.</text>
</comment>
<proteinExistence type="predicted"/>
<keyword evidence="3" id="KW-1185">Reference proteome</keyword>
<dbReference type="Proteomes" id="UP001150879">
    <property type="component" value="Unassembled WGS sequence"/>
</dbReference>
<dbReference type="InterPro" id="IPR028994">
    <property type="entry name" value="Integrin_alpha_N"/>
</dbReference>
<dbReference type="SUPFAM" id="SSF69318">
    <property type="entry name" value="Integrin alpha N-terminal domain"/>
    <property type="match status" value="1"/>
</dbReference>
<evidence type="ECO:0000313" key="3">
    <source>
        <dbReference type="Proteomes" id="UP001150879"/>
    </source>
</evidence>
<dbReference type="PANTHER" id="PTHR46580">
    <property type="entry name" value="SENSOR KINASE-RELATED"/>
    <property type="match status" value="1"/>
</dbReference>
<reference evidence="2" key="1">
    <citation type="submission" date="2022-11" db="EMBL/GenBank/DDBJ databases">
        <authorList>
            <person name="Petersen C."/>
        </authorList>
    </citation>
    <scope>NUCLEOTIDE SEQUENCE</scope>
    <source>
        <strain evidence="2">IBT 16849</strain>
    </source>
</reference>
<organism evidence="2 3">
    <name type="scientific">Penicillium cf. griseofulvum</name>
    <dbReference type="NCBI Taxonomy" id="2972120"/>
    <lineage>
        <taxon>Eukaryota</taxon>
        <taxon>Fungi</taxon>
        <taxon>Dikarya</taxon>
        <taxon>Ascomycota</taxon>
        <taxon>Pezizomycotina</taxon>
        <taxon>Eurotiomycetes</taxon>
        <taxon>Eurotiomycetidae</taxon>
        <taxon>Eurotiales</taxon>
        <taxon>Aspergillaceae</taxon>
        <taxon>Penicillium</taxon>
    </lineage>
</organism>
<evidence type="ECO:0000256" key="1">
    <source>
        <dbReference type="ARBA" id="ARBA00022729"/>
    </source>
</evidence>
<dbReference type="OrthoDB" id="674604at2759"/>
<dbReference type="EMBL" id="JAPQKP010000005">
    <property type="protein sequence ID" value="KAJ5188418.1"/>
    <property type="molecule type" value="Genomic_DNA"/>
</dbReference>
<reference evidence="2" key="2">
    <citation type="journal article" date="2023" name="IMA Fungus">
        <title>Comparative genomic study of the Penicillium genus elucidates a diverse pangenome and 15 lateral gene transfer events.</title>
        <authorList>
            <person name="Petersen C."/>
            <person name="Sorensen T."/>
            <person name="Nielsen M.R."/>
            <person name="Sondergaard T.E."/>
            <person name="Sorensen J.L."/>
            <person name="Fitzpatrick D.A."/>
            <person name="Frisvad J.C."/>
            <person name="Nielsen K.L."/>
        </authorList>
    </citation>
    <scope>NUCLEOTIDE SEQUENCE</scope>
    <source>
        <strain evidence="2">IBT 16849</strain>
    </source>
</reference>
<keyword evidence="1" id="KW-0732">Signal</keyword>
<evidence type="ECO:0000313" key="2">
    <source>
        <dbReference type="EMBL" id="KAJ5188418.1"/>
    </source>
</evidence>
<dbReference type="PANTHER" id="PTHR46580:SF2">
    <property type="entry name" value="MAM DOMAIN-CONTAINING PROTEIN"/>
    <property type="match status" value="1"/>
</dbReference>
<protein>
    <recommendedName>
        <fullName evidence="4">DUF4157 domain-containing protein</fullName>
    </recommendedName>
</protein>
<dbReference type="Pfam" id="PF13517">
    <property type="entry name" value="FG-GAP_3"/>
    <property type="match status" value="2"/>
</dbReference>
<sequence length="502" mass="55571">MGWLNDLRKLQPSDLDPTNEKSKIREALRTIDRHVLQPFWNDVLGNPIAQAYIQYVEGQARGKYKSLPRWLKLILQEKASYDIDLTEVSYAEGIDTLQSGNAITFGYCIHFPTTINLDDLQPNRDDVHWMLHELEHVVQYKRIGGVNAFVIKYVVQATITGSWKGDITGSWKENINNIHDNMDIERDAANKADSLLDSVLQKLSELSRVSEPMNSLVAPSFQKPILQTGTTLHNTDDTFDFAMADWNGDGRPDLVAIKKSNTGTNSTEVHILSGASNFQDFILHKGTALHNTDNTFDFAMADWNGDGRPDLVAIKKSNTGANSTEVHILSGASNFQDFILHTGTALHNTDDTFDFAMADWNGDGRPDLVAIKKSNTGANSTEVHILSGASNFQEFILHTGTTLHNTDDTFDFAMADWNGDGRPDLVAIKKSNTNTNSTEVHILSGASNFQDFILHTGTALHNTDDTFDFAMANWNGDGRPDLVAIKKSNTGTNSTEVHVFAG</sequence>